<dbReference type="PANTHER" id="PTHR11002">
    <property type="entry name" value="CARBONIC ANHYDRASE"/>
    <property type="match status" value="1"/>
</dbReference>
<keyword evidence="10" id="KW-1283">Bacterial microcompartment</keyword>
<keyword evidence="6 14" id="KW-0456">Lyase</keyword>
<keyword evidence="4 13" id="KW-0479">Metal-binding</keyword>
<comment type="catalytic activity">
    <reaction evidence="12 14">
        <text>hydrogencarbonate + H(+) = CO2 + H2O</text>
        <dbReference type="Rhea" id="RHEA:10748"/>
        <dbReference type="ChEBI" id="CHEBI:15377"/>
        <dbReference type="ChEBI" id="CHEBI:15378"/>
        <dbReference type="ChEBI" id="CHEBI:16526"/>
        <dbReference type="ChEBI" id="CHEBI:17544"/>
        <dbReference type="EC" id="4.2.1.1"/>
    </reaction>
</comment>
<protein>
    <recommendedName>
        <fullName evidence="3 14">Carbonic anhydrase</fullName>
        <ecNumber evidence="2 14">4.2.1.1</ecNumber>
    </recommendedName>
    <alternativeName>
        <fullName evidence="11 14">Carbonate dehydratase</fullName>
    </alternativeName>
</protein>
<evidence type="ECO:0000313" key="16">
    <source>
        <dbReference type="Proteomes" id="UP000008206"/>
    </source>
</evidence>
<comment type="cofactor">
    <cofactor evidence="13">
        <name>Zn(2+)</name>
        <dbReference type="ChEBI" id="CHEBI:29105"/>
    </cofactor>
    <text evidence="13">Binds 1 zinc ion per subunit.</text>
</comment>
<dbReference type="SUPFAM" id="SSF53056">
    <property type="entry name" value="beta-carbonic anhydrase, cab"/>
    <property type="match status" value="1"/>
</dbReference>
<dbReference type="CDD" id="cd00884">
    <property type="entry name" value="beta_CA_cladeB"/>
    <property type="match status" value="1"/>
</dbReference>
<evidence type="ECO:0000256" key="13">
    <source>
        <dbReference type="PIRSR" id="PIRSR601765-1"/>
    </source>
</evidence>
<dbReference type="STRING" id="497965.Cyan7822_4942"/>
<dbReference type="InterPro" id="IPR015892">
    <property type="entry name" value="Carbonic_anhydrase_CS"/>
</dbReference>
<feature type="binding site" evidence="13">
    <location>
        <position position="114"/>
    </location>
    <ligand>
        <name>Zn(2+)</name>
        <dbReference type="ChEBI" id="CHEBI:29105"/>
    </ligand>
</feature>
<feature type="binding site" evidence="13">
    <location>
        <position position="55"/>
    </location>
    <ligand>
        <name>Zn(2+)</name>
        <dbReference type="ChEBI" id="CHEBI:29105"/>
    </ligand>
</feature>
<evidence type="ECO:0000256" key="3">
    <source>
        <dbReference type="ARBA" id="ARBA00014628"/>
    </source>
</evidence>
<dbReference type="HOGENOM" id="CLU_053879_5_3_3"/>
<dbReference type="PANTHER" id="PTHR11002:SF76">
    <property type="entry name" value="CARBONIC ANHYDRASE"/>
    <property type="match status" value="1"/>
</dbReference>
<dbReference type="EC" id="4.2.1.1" evidence="2 14"/>
<dbReference type="GO" id="GO:0004089">
    <property type="term" value="F:carbonate dehydratase activity"/>
    <property type="evidence" value="ECO:0007669"/>
    <property type="project" value="UniProtKB-UniRule"/>
</dbReference>
<organism evidence="15 16">
    <name type="scientific">Gloeothece verrucosa (strain PCC 7822)</name>
    <name type="common">Cyanothece sp. (strain PCC 7822)</name>
    <dbReference type="NCBI Taxonomy" id="497965"/>
    <lineage>
        <taxon>Bacteria</taxon>
        <taxon>Bacillati</taxon>
        <taxon>Cyanobacteriota</taxon>
        <taxon>Cyanophyceae</taxon>
        <taxon>Oscillatoriophycideae</taxon>
        <taxon>Chroococcales</taxon>
        <taxon>Aphanothecaceae</taxon>
        <taxon>Gloeothece</taxon>
        <taxon>Gloeothece verrucosa</taxon>
    </lineage>
</organism>
<evidence type="ECO:0000313" key="15">
    <source>
        <dbReference type="EMBL" id="ADN16833.1"/>
    </source>
</evidence>
<gene>
    <name evidence="15" type="ordered locus">Cyan7822_4942</name>
</gene>
<dbReference type="PROSITE" id="PS00704">
    <property type="entry name" value="PROK_CO2_ANHYDRASE_1"/>
    <property type="match status" value="1"/>
</dbReference>
<dbReference type="AlphaFoldDB" id="E0UHB9"/>
<keyword evidence="7" id="KW-0120">Carbon dioxide fixation</keyword>
<comment type="function">
    <text evidence="14">Reversible hydration of carbon dioxide.</text>
</comment>
<evidence type="ECO:0000256" key="8">
    <source>
        <dbReference type="ARBA" id="ARBA00023587"/>
    </source>
</evidence>
<dbReference type="FunFam" id="3.40.1050.10:FF:000003">
    <property type="entry name" value="Carbonic anhydrase"/>
    <property type="match status" value="1"/>
</dbReference>
<evidence type="ECO:0000256" key="2">
    <source>
        <dbReference type="ARBA" id="ARBA00012925"/>
    </source>
</evidence>
<evidence type="ECO:0000256" key="9">
    <source>
        <dbReference type="ARBA" id="ARBA00023669"/>
    </source>
</evidence>
<evidence type="ECO:0000256" key="12">
    <source>
        <dbReference type="ARBA" id="ARBA00048348"/>
    </source>
</evidence>
<dbReference type="Pfam" id="PF00484">
    <property type="entry name" value="Pro_CA"/>
    <property type="match status" value="1"/>
</dbReference>
<comment type="similarity">
    <text evidence="1 14">Belongs to the beta-class carbonic anhydrase family.</text>
</comment>
<evidence type="ECO:0000256" key="7">
    <source>
        <dbReference type="ARBA" id="ARBA00023300"/>
    </source>
</evidence>
<evidence type="ECO:0000256" key="11">
    <source>
        <dbReference type="ARBA" id="ARBA00031969"/>
    </source>
</evidence>
<feature type="binding site" evidence="13">
    <location>
        <position position="117"/>
    </location>
    <ligand>
        <name>Zn(2+)</name>
        <dbReference type="ChEBI" id="CHEBI:29105"/>
    </ligand>
</feature>
<dbReference type="eggNOG" id="COG0288">
    <property type="taxonomic scope" value="Bacteria"/>
</dbReference>
<dbReference type="KEGG" id="cyj:Cyan7822_4942"/>
<dbReference type="EMBL" id="CP002198">
    <property type="protein sequence ID" value="ADN16833.1"/>
    <property type="molecule type" value="Genomic_DNA"/>
</dbReference>
<name>E0UHB9_GLOV7</name>
<evidence type="ECO:0000256" key="14">
    <source>
        <dbReference type="RuleBase" id="RU003956"/>
    </source>
</evidence>
<keyword evidence="16" id="KW-1185">Reference proteome</keyword>
<sequence>MTAPQLDLNHKDSSMPIKRIIRGLNEFQINYFSVHQEMFRQLSQGQAPEILFITCSDSRIDPNLLTQTQPGELFIIRNLGNIIPPHGNNNNSEGAGIEYAVSALNIKHIIVCGHSHCGSMKGLLQLPNLVDEMPLVYDWLKYHAESTRRLLRENYQDYDGEKLLRIAIEENILTQIENLETYPVIRSKLHSNKLSLHAWLYEIETGNIFAYDAQQSKFVILRSEAFPVPDPLATLQPN</sequence>
<proteinExistence type="inferred from homology"/>
<reference evidence="16" key="1">
    <citation type="journal article" date="2011" name="MBio">
        <title>Novel metabolic attributes of the genus Cyanothece, comprising a group of unicellular nitrogen-fixing Cyanobacteria.</title>
        <authorList>
            <person name="Bandyopadhyay A."/>
            <person name="Elvitigala T."/>
            <person name="Welsh E."/>
            <person name="Stockel J."/>
            <person name="Liberton M."/>
            <person name="Min H."/>
            <person name="Sherman L.A."/>
            <person name="Pakrasi H.B."/>
        </authorList>
    </citation>
    <scope>NUCLEOTIDE SEQUENCE [LARGE SCALE GENOMIC DNA]</scope>
    <source>
        <strain evidence="16">PCC 7822</strain>
    </source>
</reference>
<dbReference type="InterPro" id="IPR001765">
    <property type="entry name" value="Carbonic_anhydrase"/>
</dbReference>
<keyword evidence="9" id="KW-1282">Carboxysome</keyword>
<dbReference type="GO" id="GO:0015976">
    <property type="term" value="P:carbon utilization"/>
    <property type="evidence" value="ECO:0007669"/>
    <property type="project" value="InterPro"/>
</dbReference>
<dbReference type="Proteomes" id="UP000008206">
    <property type="component" value="Chromosome"/>
</dbReference>
<accession>E0UHB9</accession>
<dbReference type="GO" id="GO:0015977">
    <property type="term" value="P:carbon fixation"/>
    <property type="evidence" value="ECO:0007669"/>
    <property type="project" value="UniProtKB-KW"/>
</dbReference>
<comment type="subcellular location">
    <subcellularLocation>
        <location evidence="8">Carboxysome</location>
    </subcellularLocation>
</comment>
<keyword evidence="5 13" id="KW-0862">Zinc</keyword>
<dbReference type="InterPro" id="IPR045066">
    <property type="entry name" value="Beta_CA_cladeB"/>
</dbReference>
<dbReference type="SMART" id="SM00947">
    <property type="entry name" value="Pro_CA"/>
    <property type="match status" value="1"/>
</dbReference>
<evidence type="ECO:0000256" key="6">
    <source>
        <dbReference type="ARBA" id="ARBA00023239"/>
    </source>
</evidence>
<feature type="binding site" evidence="13">
    <location>
        <position position="57"/>
    </location>
    <ligand>
        <name>Zn(2+)</name>
        <dbReference type="ChEBI" id="CHEBI:29105"/>
    </ligand>
</feature>
<dbReference type="InterPro" id="IPR036874">
    <property type="entry name" value="Carbonic_anhydrase_sf"/>
</dbReference>
<dbReference type="GO" id="GO:0008270">
    <property type="term" value="F:zinc ion binding"/>
    <property type="evidence" value="ECO:0007669"/>
    <property type="project" value="UniProtKB-UniRule"/>
</dbReference>
<evidence type="ECO:0000256" key="1">
    <source>
        <dbReference type="ARBA" id="ARBA00006217"/>
    </source>
</evidence>
<dbReference type="GO" id="GO:0031470">
    <property type="term" value="C:carboxysome"/>
    <property type="evidence" value="ECO:0007669"/>
    <property type="project" value="UniProtKB-SubCell"/>
</dbReference>
<evidence type="ECO:0000256" key="4">
    <source>
        <dbReference type="ARBA" id="ARBA00022723"/>
    </source>
</evidence>
<evidence type="ECO:0000256" key="5">
    <source>
        <dbReference type="ARBA" id="ARBA00022833"/>
    </source>
</evidence>
<dbReference type="PROSITE" id="PS00705">
    <property type="entry name" value="PROK_CO2_ANHYDRASE_2"/>
    <property type="match status" value="1"/>
</dbReference>
<evidence type="ECO:0000256" key="10">
    <source>
        <dbReference type="ARBA" id="ARBA00024446"/>
    </source>
</evidence>
<dbReference type="Gene3D" id="3.40.1050.10">
    <property type="entry name" value="Carbonic anhydrase"/>
    <property type="match status" value="1"/>
</dbReference>